<proteinExistence type="inferred from homology"/>
<dbReference type="EMBL" id="CADCVT010000084">
    <property type="protein sequence ID" value="CAA9482816.1"/>
    <property type="molecule type" value="Genomic_DNA"/>
</dbReference>
<evidence type="ECO:0000259" key="2">
    <source>
        <dbReference type="Pfam" id="PF00535"/>
    </source>
</evidence>
<feature type="domain" description="Glycosyltransferase 2-like" evidence="2">
    <location>
        <begin position="5"/>
        <end position="172"/>
    </location>
</feature>
<sequence>MIGLSLVVPVYNGAAYVETSVRTIVRALEEGLDQPFEVIAVCDGCSDDSAACLSRVDDDRVRVLSYETNEGKGYAITQGLAVAQGRLVGWLDSDLDIDPEAIVRAVSEFDTPAEEPADAVIGSKRHPDSDVDYPLVRRVYSLGFQLLVGVLFRFNARDTQVGAKLFRREYMEVVRPLLLIKRYAFDLEVLAVGAEFGFDRVREIPIRLEYRFTGTGIDWRAVLRMFQDTLAIAYRIHIRHWYVRRFASLQRHRMDVAEKILEP</sequence>
<gene>
    <name evidence="3" type="ORF">AVDCRST_MAG85-778</name>
</gene>
<dbReference type="InterPro" id="IPR029044">
    <property type="entry name" value="Nucleotide-diphossugar_trans"/>
</dbReference>
<evidence type="ECO:0000313" key="3">
    <source>
        <dbReference type="EMBL" id="CAA9482816.1"/>
    </source>
</evidence>
<dbReference type="Pfam" id="PF00535">
    <property type="entry name" value="Glycos_transf_2"/>
    <property type="match status" value="1"/>
</dbReference>
<dbReference type="InterPro" id="IPR001173">
    <property type="entry name" value="Glyco_trans_2-like"/>
</dbReference>
<reference evidence="3" key="1">
    <citation type="submission" date="2020-02" db="EMBL/GenBank/DDBJ databases">
        <authorList>
            <person name="Meier V. D."/>
        </authorList>
    </citation>
    <scope>NUCLEOTIDE SEQUENCE</scope>
    <source>
        <strain evidence="3">AVDCRST_MAG85</strain>
    </source>
</reference>
<protein>
    <recommendedName>
        <fullName evidence="2">Glycosyltransferase 2-like domain-containing protein</fullName>
    </recommendedName>
</protein>
<dbReference type="AlphaFoldDB" id="A0A6J4S4T0"/>
<evidence type="ECO:0000256" key="1">
    <source>
        <dbReference type="ARBA" id="ARBA00006739"/>
    </source>
</evidence>
<comment type="similarity">
    <text evidence="1">Belongs to the glycosyltransferase 2 family.</text>
</comment>
<organism evidence="3">
    <name type="scientific">uncultured Solirubrobacteraceae bacterium</name>
    <dbReference type="NCBI Taxonomy" id="1162706"/>
    <lineage>
        <taxon>Bacteria</taxon>
        <taxon>Bacillati</taxon>
        <taxon>Actinomycetota</taxon>
        <taxon>Thermoleophilia</taxon>
        <taxon>Solirubrobacterales</taxon>
        <taxon>Solirubrobacteraceae</taxon>
        <taxon>environmental samples</taxon>
    </lineage>
</organism>
<accession>A0A6J4S4T0</accession>
<dbReference type="Gene3D" id="3.90.550.10">
    <property type="entry name" value="Spore Coat Polysaccharide Biosynthesis Protein SpsA, Chain A"/>
    <property type="match status" value="1"/>
</dbReference>
<dbReference type="InterPro" id="IPR050256">
    <property type="entry name" value="Glycosyltransferase_2"/>
</dbReference>
<name>A0A6J4S4T0_9ACTN</name>
<dbReference type="CDD" id="cd04179">
    <property type="entry name" value="DPM_DPG-synthase_like"/>
    <property type="match status" value="1"/>
</dbReference>
<dbReference type="PANTHER" id="PTHR48090:SF6">
    <property type="entry name" value="SLR5056 PROTEIN"/>
    <property type="match status" value="1"/>
</dbReference>
<dbReference type="PANTHER" id="PTHR48090">
    <property type="entry name" value="UNDECAPRENYL-PHOSPHATE 4-DEOXY-4-FORMAMIDO-L-ARABINOSE TRANSFERASE-RELATED"/>
    <property type="match status" value="1"/>
</dbReference>
<dbReference type="SUPFAM" id="SSF53448">
    <property type="entry name" value="Nucleotide-diphospho-sugar transferases"/>
    <property type="match status" value="1"/>
</dbReference>